<dbReference type="EMBL" id="OUUY01000077">
    <property type="protein sequence ID" value="SPQ00737.1"/>
    <property type="molecule type" value="Genomic_DNA"/>
</dbReference>
<organism evidence="1 2">
    <name type="scientific">Candidatus Sulfobium mesophilum</name>
    <dbReference type="NCBI Taxonomy" id="2016548"/>
    <lineage>
        <taxon>Bacteria</taxon>
        <taxon>Pseudomonadati</taxon>
        <taxon>Nitrospirota</taxon>
        <taxon>Nitrospiria</taxon>
        <taxon>Nitrospirales</taxon>
        <taxon>Nitrospiraceae</taxon>
        <taxon>Candidatus Sulfobium</taxon>
    </lineage>
</organism>
<dbReference type="Proteomes" id="UP000245125">
    <property type="component" value="Unassembled WGS sequence"/>
</dbReference>
<keyword evidence="2" id="KW-1185">Reference proteome</keyword>
<sequence length="354" mass="40187">MSKIQFESTESRLTILEPSKEFAEGLHTVVIRKDPLLGDTSVYNPFLKDKARLFFGENDAQLLRHLIESSGSTCFFCGEGVAKNTPKYPPALVPDGRLQVGEAILFPNLFSIAKYHAITALGRAHFLALSEFTPQLLFGGLSVNQEFLKAVYRDDQTILFAIVCANYLFPAGASLVHPHMQTLVSPVSHSYHNRLMAACRDYYQKEDSAYHEDLIAVEKEIGTRYIAQMGRWHWIAAFSPIGSNEVMAIHEHESDFAELTMEDIGALSYGISRVLHCYGSLGYLSFNYALYSSKKLAREEGQRSIIKIITRQNLYPNYRNDDYFLQKLLQSELIITLPEELTLKMRRFFSPECT</sequence>
<dbReference type="SUPFAM" id="SSF54197">
    <property type="entry name" value="HIT-like"/>
    <property type="match status" value="1"/>
</dbReference>
<gene>
    <name evidence="1" type="ORF">NBG4_310010</name>
</gene>
<dbReference type="AlphaFoldDB" id="A0A2U3QH27"/>
<evidence type="ECO:0008006" key="3">
    <source>
        <dbReference type="Google" id="ProtNLM"/>
    </source>
</evidence>
<name>A0A2U3QH27_9BACT</name>
<dbReference type="InterPro" id="IPR036265">
    <property type="entry name" value="HIT-like_sf"/>
</dbReference>
<reference evidence="2" key="1">
    <citation type="submission" date="2018-03" db="EMBL/GenBank/DDBJ databases">
        <authorList>
            <person name="Zecchin S."/>
        </authorList>
    </citation>
    <scope>NUCLEOTIDE SEQUENCE [LARGE SCALE GENOMIC DNA]</scope>
</reference>
<accession>A0A2U3QH27</accession>
<dbReference type="OrthoDB" id="9769064at2"/>
<dbReference type="Gene3D" id="3.30.428.10">
    <property type="entry name" value="HIT-like"/>
    <property type="match status" value="2"/>
</dbReference>
<protein>
    <recommendedName>
        <fullName evidence="3">Galactose-1-phosphate uridylyltransferase</fullName>
    </recommendedName>
</protein>
<evidence type="ECO:0000313" key="1">
    <source>
        <dbReference type="EMBL" id="SPQ00737.1"/>
    </source>
</evidence>
<proteinExistence type="predicted"/>
<evidence type="ECO:0000313" key="2">
    <source>
        <dbReference type="Proteomes" id="UP000245125"/>
    </source>
</evidence>